<keyword evidence="3" id="KW-1185">Reference proteome</keyword>
<name>A0A923LPL8_9FIRM</name>
<comment type="caution">
    <text evidence="2">The sequence shown here is derived from an EMBL/GenBank/DDBJ whole genome shotgun (WGS) entry which is preliminary data.</text>
</comment>
<evidence type="ECO:0000256" key="1">
    <source>
        <dbReference type="SAM" id="MobiDB-lite"/>
    </source>
</evidence>
<dbReference type="RefSeq" id="WP_186866882.1">
    <property type="nucleotide sequence ID" value="NZ_JACOPH010000005.1"/>
</dbReference>
<proteinExistence type="predicted"/>
<evidence type="ECO:0000313" key="2">
    <source>
        <dbReference type="EMBL" id="MBC5714132.1"/>
    </source>
</evidence>
<accession>A0A923LPL8</accession>
<dbReference type="Proteomes" id="UP000606720">
    <property type="component" value="Unassembled WGS sequence"/>
</dbReference>
<dbReference type="EMBL" id="JACOPH010000005">
    <property type="protein sequence ID" value="MBC5714132.1"/>
    <property type="molecule type" value="Genomic_DNA"/>
</dbReference>
<gene>
    <name evidence="2" type="ORF">H8S17_07915</name>
</gene>
<dbReference type="InterPro" id="IPR025449">
    <property type="entry name" value="JetB"/>
</dbReference>
<protein>
    <submittedName>
        <fullName evidence="2">DUF4194 domain-containing protein</fullName>
    </submittedName>
</protein>
<dbReference type="AlphaFoldDB" id="A0A923LPL8"/>
<feature type="region of interest" description="Disordered" evidence="1">
    <location>
        <begin position="198"/>
        <end position="222"/>
    </location>
</feature>
<evidence type="ECO:0000313" key="3">
    <source>
        <dbReference type="Proteomes" id="UP000606720"/>
    </source>
</evidence>
<reference evidence="2" key="1">
    <citation type="submission" date="2020-08" db="EMBL/GenBank/DDBJ databases">
        <title>Genome public.</title>
        <authorList>
            <person name="Liu C."/>
            <person name="Sun Q."/>
        </authorList>
    </citation>
    <scope>NUCLEOTIDE SEQUENCE</scope>
    <source>
        <strain evidence="2">BX1005</strain>
    </source>
</reference>
<sequence>MFEYYKELSGQEQEKLQSVIQQLFRQTYILERKYDKHAGRMVLNQDFYFCEKHMEFLKEYFAIAGILLYQNTDLGTIYIQGEATLGEKLPKLATIYLLLLKLIYDEQMAAASTSTNIVTTFGQLNGKVGEFGLVKGLSSITEIRRALAVLKKYQMIELLDALEEINEHTRIVIYPTIHVVLMREDILKLLQYFGEDDKTTDGGNEDGTGETGVQSDHEDLSE</sequence>
<dbReference type="Pfam" id="PF13835">
    <property type="entry name" value="DUF4194"/>
    <property type="match status" value="1"/>
</dbReference>
<organism evidence="2 3">
    <name type="scientific">Roseburia zhanii</name>
    <dbReference type="NCBI Taxonomy" id="2763064"/>
    <lineage>
        <taxon>Bacteria</taxon>
        <taxon>Bacillati</taxon>
        <taxon>Bacillota</taxon>
        <taxon>Clostridia</taxon>
        <taxon>Lachnospirales</taxon>
        <taxon>Lachnospiraceae</taxon>
        <taxon>Roseburia</taxon>
    </lineage>
</organism>